<dbReference type="Gene3D" id="1.10.10.10">
    <property type="entry name" value="Winged helix-like DNA-binding domain superfamily/Winged helix DNA-binding domain"/>
    <property type="match status" value="1"/>
</dbReference>
<feature type="domain" description="Sporulation initiation factor Spo0A C-terminal" evidence="1">
    <location>
        <begin position="6"/>
        <end position="102"/>
    </location>
</feature>
<comment type="caution">
    <text evidence="2">The sequence shown here is derived from an EMBL/GenBank/DDBJ whole genome shotgun (WGS) entry which is preliminary data.</text>
</comment>
<dbReference type="GO" id="GO:0003743">
    <property type="term" value="F:translation initiation factor activity"/>
    <property type="evidence" value="ECO:0007669"/>
    <property type="project" value="UniProtKB-KW"/>
</dbReference>
<evidence type="ECO:0000313" key="2">
    <source>
        <dbReference type="EMBL" id="MCB7386949.1"/>
    </source>
</evidence>
<dbReference type="Pfam" id="PF08769">
    <property type="entry name" value="Spo0A_C"/>
    <property type="match status" value="1"/>
</dbReference>
<dbReference type="EMBL" id="JAJCIS010000002">
    <property type="protein sequence ID" value="MCB7386949.1"/>
    <property type="molecule type" value="Genomic_DNA"/>
</dbReference>
<keyword evidence="2" id="KW-0648">Protein biosynthesis</keyword>
<dbReference type="InterPro" id="IPR016032">
    <property type="entry name" value="Sig_transdc_resp-reg_C-effctor"/>
</dbReference>
<proteinExistence type="predicted"/>
<gene>
    <name evidence="2" type="ORF">LIZ65_06575</name>
</gene>
<organism evidence="2 3">
    <name type="scientific">Bariatricus massiliensis</name>
    <dbReference type="NCBI Taxonomy" id="1745713"/>
    <lineage>
        <taxon>Bacteria</taxon>
        <taxon>Bacillati</taxon>
        <taxon>Bacillota</taxon>
        <taxon>Clostridia</taxon>
        <taxon>Lachnospirales</taxon>
        <taxon>Lachnospiraceae</taxon>
        <taxon>Bariatricus</taxon>
    </lineage>
</organism>
<sequence>MERVTKEILYAVGITPRYKGHWYIEYSMHILKHDEELLYKIAASLYSKVAAHYDVSIYSVEYDIRTAIIVAWKTNRNLLEEICKVKLYKPPTNKEFLENLLSYLRKYI</sequence>
<dbReference type="SUPFAM" id="SSF46894">
    <property type="entry name" value="C-terminal effector domain of the bipartite response regulators"/>
    <property type="match status" value="1"/>
</dbReference>
<accession>A0ABS8DGL4</accession>
<dbReference type="RefSeq" id="WP_066736000.1">
    <property type="nucleotide sequence ID" value="NZ_JAJCIQ010000002.1"/>
</dbReference>
<protein>
    <submittedName>
        <fullName evidence="2">Sporulation initiation factor Spo0A C-terminal domain-containing protein</fullName>
    </submittedName>
</protein>
<reference evidence="2 3" key="1">
    <citation type="submission" date="2021-10" db="EMBL/GenBank/DDBJ databases">
        <title>Collection of gut derived symbiotic bacterial strains cultured from healthy donors.</title>
        <authorList>
            <person name="Lin H."/>
            <person name="Littmann E."/>
            <person name="Kohout C."/>
            <person name="Pamer E.G."/>
        </authorList>
    </citation>
    <scope>NUCLEOTIDE SEQUENCE [LARGE SCALE GENOMIC DNA]</scope>
    <source>
        <strain evidence="2 3">DFI.1.165</strain>
    </source>
</reference>
<dbReference type="InterPro" id="IPR014879">
    <property type="entry name" value="Spo0A_C"/>
</dbReference>
<keyword evidence="2" id="KW-0396">Initiation factor</keyword>
<dbReference type="InterPro" id="IPR036388">
    <property type="entry name" value="WH-like_DNA-bd_sf"/>
</dbReference>
<evidence type="ECO:0000259" key="1">
    <source>
        <dbReference type="Pfam" id="PF08769"/>
    </source>
</evidence>
<keyword evidence="3" id="KW-1185">Reference proteome</keyword>
<evidence type="ECO:0000313" key="3">
    <source>
        <dbReference type="Proteomes" id="UP001299546"/>
    </source>
</evidence>
<name>A0ABS8DGL4_9FIRM</name>
<dbReference type="Proteomes" id="UP001299546">
    <property type="component" value="Unassembled WGS sequence"/>
</dbReference>